<evidence type="ECO:0000313" key="2">
    <source>
        <dbReference type="EMBL" id="WLQ32920.1"/>
    </source>
</evidence>
<dbReference type="Proteomes" id="UP001239522">
    <property type="component" value="Chromosome"/>
</dbReference>
<reference evidence="2 3" key="1">
    <citation type="submission" date="2023-03" db="EMBL/GenBank/DDBJ databases">
        <title>Isolation and description of six Streptomyces strains from soil environments, able to metabolize different microbial glucans.</title>
        <authorList>
            <person name="Widen T."/>
            <person name="Larsbrink J."/>
        </authorList>
    </citation>
    <scope>NUCLEOTIDE SEQUENCE [LARGE SCALE GENOMIC DNA]</scope>
    <source>
        <strain evidence="2 3">Mut1</strain>
    </source>
</reference>
<name>A0ABY9HEK7_9ACTN</name>
<dbReference type="RefSeq" id="WP_306052204.1">
    <property type="nucleotide sequence ID" value="NZ_CP120997.1"/>
</dbReference>
<keyword evidence="3" id="KW-1185">Reference proteome</keyword>
<sequence length="330" mass="34907">MNEAADEIAAALSGPGAEGPEAETALRVLSLAFRWAAAALGRVDGGGSGADALAALFAFEDALEESAALAGALPALLAAAMPGDAFGGGTETLMRRLAEVRAEVREARERADLAHAALEKLTAAEETLRGRLAEHRALRRQVDELRRLERLVLALDALQEQQEVIAERLAALRGRDAGVEGTLRTSSDALVRLTEDQLAALAPQTREVLERAEAAQRALSAEEREHGDVAAELAERQARLERIRDAQGDRVASLRRYAAVDRDLAGALATPGGAPAGVVAPEHRVTLAEVEAVAGDIERRLGEADAALRRVLTERAGRDGDGKSVVRRTD</sequence>
<keyword evidence="1" id="KW-0175">Coiled coil</keyword>
<accession>A0ABY9HEK7</accession>
<proteinExistence type="predicted"/>
<feature type="coiled-coil region" evidence="1">
    <location>
        <begin position="148"/>
        <end position="175"/>
    </location>
</feature>
<evidence type="ECO:0008006" key="4">
    <source>
        <dbReference type="Google" id="ProtNLM"/>
    </source>
</evidence>
<evidence type="ECO:0000313" key="3">
    <source>
        <dbReference type="Proteomes" id="UP001239522"/>
    </source>
</evidence>
<gene>
    <name evidence="2" type="ORF">P8A18_05400</name>
</gene>
<protein>
    <recommendedName>
        <fullName evidence="4">Chromosome partition protein Smc</fullName>
    </recommendedName>
</protein>
<evidence type="ECO:0000256" key="1">
    <source>
        <dbReference type="SAM" id="Coils"/>
    </source>
</evidence>
<feature type="coiled-coil region" evidence="1">
    <location>
        <begin position="90"/>
        <end position="124"/>
    </location>
</feature>
<organism evidence="2 3">
    <name type="scientific">Streptomyces castrisilvae</name>
    <dbReference type="NCBI Taxonomy" id="3033811"/>
    <lineage>
        <taxon>Bacteria</taxon>
        <taxon>Bacillati</taxon>
        <taxon>Actinomycetota</taxon>
        <taxon>Actinomycetes</taxon>
        <taxon>Kitasatosporales</taxon>
        <taxon>Streptomycetaceae</taxon>
        <taxon>Streptomyces</taxon>
    </lineage>
</organism>
<dbReference type="EMBL" id="CP120997">
    <property type="protein sequence ID" value="WLQ32920.1"/>
    <property type="molecule type" value="Genomic_DNA"/>
</dbReference>